<keyword evidence="1" id="KW-0472">Membrane</keyword>
<dbReference type="Pfam" id="PF13400">
    <property type="entry name" value="Tad"/>
    <property type="match status" value="1"/>
</dbReference>
<name>A0ABM8BAD0_9BIFI</name>
<accession>A0ABM8BAD0</accession>
<evidence type="ECO:0000313" key="4">
    <source>
        <dbReference type="Proteomes" id="UP001321766"/>
    </source>
</evidence>
<feature type="domain" description="Putative Flp pilus-assembly TadG-like N-terminal" evidence="2">
    <location>
        <begin position="33"/>
        <end position="80"/>
    </location>
</feature>
<keyword evidence="1" id="KW-0812">Transmembrane</keyword>
<keyword evidence="1" id="KW-1133">Transmembrane helix</keyword>
<dbReference type="InterPro" id="IPR021202">
    <property type="entry name" value="Rv3654c-like"/>
</dbReference>
<feature type="transmembrane region" description="Helical" evidence="1">
    <location>
        <begin position="37"/>
        <end position="61"/>
    </location>
</feature>
<protein>
    <recommendedName>
        <fullName evidence="2">Putative Flp pilus-assembly TadG-like N-terminal domain-containing protein</fullName>
    </recommendedName>
</protein>
<proteinExistence type="predicted"/>
<dbReference type="InterPro" id="IPR028087">
    <property type="entry name" value="Tad_N"/>
</dbReference>
<dbReference type="Proteomes" id="UP001321766">
    <property type="component" value="Chromosome"/>
</dbReference>
<gene>
    <name evidence="3" type="ORF">KIM372_16830</name>
</gene>
<keyword evidence="4" id="KW-1185">Reference proteome</keyword>
<organism evidence="3 4">
    <name type="scientific">Bombiscardovia nodaiensis</name>
    <dbReference type="NCBI Taxonomy" id="2932181"/>
    <lineage>
        <taxon>Bacteria</taxon>
        <taxon>Bacillati</taxon>
        <taxon>Actinomycetota</taxon>
        <taxon>Actinomycetes</taxon>
        <taxon>Bifidobacteriales</taxon>
        <taxon>Bifidobacteriaceae</taxon>
        <taxon>Bombiscardovia</taxon>
    </lineage>
</organism>
<evidence type="ECO:0000313" key="3">
    <source>
        <dbReference type="EMBL" id="BDR53776.1"/>
    </source>
</evidence>
<dbReference type="NCBIfam" id="TIGR03816">
    <property type="entry name" value="tadE_like_DECH"/>
    <property type="match status" value="1"/>
</dbReference>
<dbReference type="EMBL" id="AP026798">
    <property type="protein sequence ID" value="BDR53776.1"/>
    <property type="molecule type" value="Genomic_DNA"/>
</dbReference>
<evidence type="ECO:0000259" key="2">
    <source>
        <dbReference type="Pfam" id="PF13400"/>
    </source>
</evidence>
<evidence type="ECO:0000256" key="1">
    <source>
        <dbReference type="SAM" id="Phobius"/>
    </source>
</evidence>
<sequence length="140" mass="14548">MNKRQFAREARRVRTHRGGLRHLRAWLGQSDSGSGTVMGLMLIAIVALALVLVTTAGNIIICKSRASTAADAAALAGASALDEGSSDPCAQATKVASANKGSLTACRLKEQDVEVDVQVPTQVPFVSFVTAGARAGPREC</sequence>
<reference evidence="3 4" key="1">
    <citation type="journal article" date="2023" name="Microbiol. Spectr.">
        <title>Symbiosis of Carpenter Bees with Uncharacterized Lactic Acid Bacteria Showing NAD Auxotrophy.</title>
        <authorList>
            <person name="Kawasaki S."/>
            <person name="Ozawa K."/>
            <person name="Mori T."/>
            <person name="Yamamoto A."/>
            <person name="Ito M."/>
            <person name="Ohkuma M."/>
            <person name="Sakamoto M."/>
            <person name="Matsutani M."/>
        </authorList>
    </citation>
    <scope>NUCLEOTIDE SEQUENCE [LARGE SCALE GENOMIC DNA]</scope>
    <source>
        <strain evidence="3 4">Kim37-2</strain>
    </source>
</reference>